<name>A0A1Z9YUX6_9GAMM</name>
<evidence type="ECO:0000313" key="5">
    <source>
        <dbReference type="Proteomes" id="UP000196536"/>
    </source>
</evidence>
<dbReference type="InterPro" id="IPR024530">
    <property type="entry name" value="QSregVF_b"/>
</dbReference>
<evidence type="ECO:0000313" key="4">
    <source>
        <dbReference type="EMBL" id="OUY06010.1"/>
    </source>
</evidence>
<feature type="domain" description="Exonuclease" evidence="3">
    <location>
        <begin position="4"/>
        <end position="174"/>
    </location>
</feature>
<dbReference type="AlphaFoldDB" id="A0A1Z9YUX6"/>
<dbReference type="EMBL" id="NEXX01000006">
    <property type="protein sequence ID" value="OUY06010.1"/>
    <property type="molecule type" value="Genomic_DNA"/>
</dbReference>
<dbReference type="InterPro" id="IPR012337">
    <property type="entry name" value="RNaseH-like_sf"/>
</dbReference>
<sequence>MSFSSLILDTETHRLNGNPIEIAYAPIQLDQRGLTVNESLIYDEYFALDPDTEIQLSSMAIHHILPQDLIGKPNFREFRLPQDTIYLIGHNIDYDIQAIARCGQDVRNIKPICTLALARYVWPNLDSHSLSTLSYVISDNLEQTRQQLKNAHNAKTDILLTANLLDKIIQHYQITDIEQLYQQSQQARLPQFMPFGKYKGTPLTQVPIDYVQWLLRQNDIDPYLRQALEQSF</sequence>
<proteinExistence type="predicted"/>
<dbReference type="OrthoDB" id="7822240at2"/>
<dbReference type="CDD" id="cd06127">
    <property type="entry name" value="DEDDh"/>
    <property type="match status" value="1"/>
</dbReference>
<dbReference type="Gene3D" id="3.30.420.10">
    <property type="entry name" value="Ribonuclease H-like superfamily/Ribonuclease H"/>
    <property type="match status" value="1"/>
</dbReference>
<keyword evidence="1" id="KW-0540">Nuclease</keyword>
<dbReference type="SMART" id="SM00479">
    <property type="entry name" value="EXOIII"/>
    <property type="match status" value="1"/>
</dbReference>
<evidence type="ECO:0000256" key="1">
    <source>
        <dbReference type="ARBA" id="ARBA00022722"/>
    </source>
</evidence>
<protein>
    <submittedName>
        <fullName evidence="4">DNA polymerase III subunit epsilon</fullName>
    </submittedName>
</protein>
<dbReference type="InterPro" id="IPR013520">
    <property type="entry name" value="Ribonucl_H"/>
</dbReference>
<evidence type="ECO:0000256" key="2">
    <source>
        <dbReference type="ARBA" id="ARBA00022839"/>
    </source>
</evidence>
<comment type="caution">
    <text evidence="4">The sequence shown here is derived from an EMBL/GenBank/DDBJ whole genome shotgun (WGS) entry which is preliminary data.</text>
</comment>
<dbReference type="InterPro" id="IPR036397">
    <property type="entry name" value="RNaseH_sf"/>
</dbReference>
<dbReference type="Pfam" id="PF12843">
    <property type="entry name" value="QSregVF_b"/>
    <property type="match status" value="1"/>
</dbReference>
<dbReference type="SUPFAM" id="SSF53098">
    <property type="entry name" value="Ribonuclease H-like"/>
    <property type="match status" value="1"/>
</dbReference>
<keyword evidence="2" id="KW-0378">Hydrolase</keyword>
<dbReference type="GO" id="GO:0003676">
    <property type="term" value="F:nucleic acid binding"/>
    <property type="evidence" value="ECO:0007669"/>
    <property type="project" value="InterPro"/>
</dbReference>
<accession>A0A1Z9YUX6</accession>
<dbReference type="GO" id="GO:0004527">
    <property type="term" value="F:exonuclease activity"/>
    <property type="evidence" value="ECO:0007669"/>
    <property type="project" value="UniProtKB-KW"/>
</dbReference>
<gene>
    <name evidence="4" type="ORF">CAP51_14970</name>
</gene>
<dbReference type="GO" id="GO:0006259">
    <property type="term" value="P:DNA metabolic process"/>
    <property type="evidence" value="ECO:0007669"/>
    <property type="project" value="UniProtKB-ARBA"/>
</dbReference>
<keyword evidence="2" id="KW-0269">Exonuclease</keyword>
<dbReference type="Proteomes" id="UP000196536">
    <property type="component" value="Unassembled WGS sequence"/>
</dbReference>
<dbReference type="RefSeq" id="WP_087621563.1">
    <property type="nucleotide sequence ID" value="NZ_NEXX01000006.1"/>
</dbReference>
<keyword evidence="5" id="KW-1185">Reference proteome</keyword>
<reference evidence="4 5" key="1">
    <citation type="submission" date="2017-05" db="EMBL/GenBank/DDBJ databases">
        <title>Acinetobacter populi ANC 5415 (= PBJ7), whole genome shotgun sequencing project.</title>
        <authorList>
            <person name="Nemec A."/>
            <person name="Radolfova-Krizova L."/>
        </authorList>
    </citation>
    <scope>NUCLEOTIDE SEQUENCE [LARGE SCALE GENOMIC DNA]</scope>
    <source>
        <strain evidence="4 5">PBJ7</strain>
    </source>
</reference>
<evidence type="ECO:0000259" key="3">
    <source>
        <dbReference type="SMART" id="SM00479"/>
    </source>
</evidence>
<organism evidence="4 5">
    <name type="scientific">Acinetobacter populi</name>
    <dbReference type="NCBI Taxonomy" id="1582270"/>
    <lineage>
        <taxon>Bacteria</taxon>
        <taxon>Pseudomonadati</taxon>
        <taxon>Pseudomonadota</taxon>
        <taxon>Gammaproteobacteria</taxon>
        <taxon>Moraxellales</taxon>
        <taxon>Moraxellaceae</taxon>
        <taxon>Acinetobacter</taxon>
    </lineage>
</organism>